<evidence type="ECO:0000256" key="4">
    <source>
        <dbReference type="ARBA" id="ARBA00022917"/>
    </source>
</evidence>
<dbReference type="InterPro" id="IPR045462">
    <property type="entry name" value="aa-tRNA-synth_I_cd-bd"/>
</dbReference>
<keyword evidence="5" id="KW-0030">Aminoacyl-tRNA synthetase</keyword>
<evidence type="ECO:0000259" key="6">
    <source>
        <dbReference type="Pfam" id="PF19269"/>
    </source>
</evidence>
<keyword evidence="4" id="KW-0648">Protein biosynthesis</keyword>
<sequence>LESFTSPVIEVAIKELVSCREIGFGKVMNPLRLILVGSNIGPGLMDTMEVLGKEEVLNRLEKGLHSIPEMLSR</sequence>
<dbReference type="AlphaFoldDB" id="A0A0F9FK25"/>
<dbReference type="Gene3D" id="1.10.10.350">
    <property type="match status" value="1"/>
</dbReference>
<proteinExistence type="predicted"/>
<keyword evidence="3" id="KW-0067">ATP-binding</keyword>
<dbReference type="EMBL" id="LAZR01032260">
    <property type="protein sequence ID" value="KKL51417.1"/>
    <property type="molecule type" value="Genomic_DNA"/>
</dbReference>
<evidence type="ECO:0000313" key="7">
    <source>
        <dbReference type="EMBL" id="KKL51417.1"/>
    </source>
</evidence>
<evidence type="ECO:0000256" key="3">
    <source>
        <dbReference type="ARBA" id="ARBA00022840"/>
    </source>
</evidence>
<keyword evidence="1" id="KW-0436">Ligase</keyword>
<evidence type="ECO:0000256" key="2">
    <source>
        <dbReference type="ARBA" id="ARBA00022741"/>
    </source>
</evidence>
<dbReference type="Pfam" id="PF19269">
    <property type="entry name" value="Anticodon_2"/>
    <property type="match status" value="1"/>
</dbReference>
<dbReference type="GO" id="GO:0005524">
    <property type="term" value="F:ATP binding"/>
    <property type="evidence" value="ECO:0007669"/>
    <property type="project" value="UniProtKB-KW"/>
</dbReference>
<name>A0A0F9FK25_9ZZZZ</name>
<comment type="caution">
    <text evidence="7">The sequence shown here is derived from an EMBL/GenBank/DDBJ whole genome shotgun (WGS) entry which is preliminary data.</text>
</comment>
<accession>A0A0F9FK25</accession>
<dbReference type="GO" id="GO:0004812">
    <property type="term" value="F:aminoacyl-tRNA ligase activity"/>
    <property type="evidence" value="ECO:0007669"/>
    <property type="project" value="UniProtKB-KW"/>
</dbReference>
<evidence type="ECO:0000256" key="5">
    <source>
        <dbReference type="ARBA" id="ARBA00023146"/>
    </source>
</evidence>
<protein>
    <recommendedName>
        <fullName evidence="6">Aminoacyl-tRNA synthetase class I anticodon-binding domain-containing protein</fullName>
    </recommendedName>
</protein>
<feature type="domain" description="Aminoacyl-tRNA synthetase class I anticodon-binding" evidence="6">
    <location>
        <begin position="1"/>
        <end position="64"/>
    </location>
</feature>
<keyword evidence="2" id="KW-0547">Nucleotide-binding</keyword>
<dbReference type="InterPro" id="IPR008925">
    <property type="entry name" value="aa_tRNA-synth_I_cd-bd_sf"/>
</dbReference>
<organism evidence="7">
    <name type="scientific">marine sediment metagenome</name>
    <dbReference type="NCBI Taxonomy" id="412755"/>
    <lineage>
        <taxon>unclassified sequences</taxon>
        <taxon>metagenomes</taxon>
        <taxon>ecological metagenomes</taxon>
    </lineage>
</organism>
<reference evidence="7" key="1">
    <citation type="journal article" date="2015" name="Nature">
        <title>Complex archaea that bridge the gap between prokaryotes and eukaryotes.</title>
        <authorList>
            <person name="Spang A."/>
            <person name="Saw J.H."/>
            <person name="Jorgensen S.L."/>
            <person name="Zaremba-Niedzwiedzka K."/>
            <person name="Martijn J."/>
            <person name="Lind A.E."/>
            <person name="van Eijk R."/>
            <person name="Schleper C."/>
            <person name="Guy L."/>
            <person name="Ettema T.J."/>
        </authorList>
    </citation>
    <scope>NUCLEOTIDE SEQUENCE</scope>
</reference>
<dbReference type="GO" id="GO:0000049">
    <property type="term" value="F:tRNA binding"/>
    <property type="evidence" value="ECO:0007669"/>
    <property type="project" value="InterPro"/>
</dbReference>
<dbReference type="SUPFAM" id="SSF48163">
    <property type="entry name" value="An anticodon-binding domain of class I aminoacyl-tRNA synthetases"/>
    <property type="match status" value="1"/>
</dbReference>
<feature type="non-terminal residue" evidence="7">
    <location>
        <position position="1"/>
    </location>
</feature>
<evidence type="ECO:0000256" key="1">
    <source>
        <dbReference type="ARBA" id="ARBA00022598"/>
    </source>
</evidence>
<gene>
    <name evidence="7" type="ORF">LCGC14_2295720</name>
</gene>
<dbReference type="InterPro" id="IPR020751">
    <property type="entry name" value="aa-tRNA-synth_I_codon-bd_sub2"/>
</dbReference>
<dbReference type="GO" id="GO:0006412">
    <property type="term" value="P:translation"/>
    <property type="evidence" value="ECO:0007669"/>
    <property type="project" value="UniProtKB-KW"/>
</dbReference>